<dbReference type="GO" id="GO:0046872">
    <property type="term" value="F:metal ion binding"/>
    <property type="evidence" value="ECO:0007669"/>
    <property type="project" value="UniProtKB-KW"/>
</dbReference>
<feature type="domain" description="Radical SAM core" evidence="8">
    <location>
        <begin position="32"/>
        <end position="253"/>
    </location>
</feature>
<dbReference type="InterPro" id="IPR000385">
    <property type="entry name" value="MoaA_NifB_PqqE_Fe-S-bd_CS"/>
</dbReference>
<dbReference type="GO" id="GO:0051539">
    <property type="term" value="F:4 iron, 4 sulfur cluster binding"/>
    <property type="evidence" value="ECO:0007669"/>
    <property type="project" value="UniProtKB-KW"/>
</dbReference>
<keyword evidence="6" id="KW-0408">Iron</keyword>
<dbReference type="GO" id="GO:0032324">
    <property type="term" value="P:molybdopterin cofactor biosynthetic process"/>
    <property type="evidence" value="ECO:0007669"/>
    <property type="project" value="UniProtKB-ARBA"/>
</dbReference>
<evidence type="ECO:0000256" key="5">
    <source>
        <dbReference type="ARBA" id="ARBA00023002"/>
    </source>
</evidence>
<gene>
    <name evidence="9" type="ORF">AC812_08815</name>
</gene>
<dbReference type="GO" id="GO:0016491">
    <property type="term" value="F:oxidoreductase activity"/>
    <property type="evidence" value="ECO:0007669"/>
    <property type="project" value="UniProtKB-KW"/>
</dbReference>
<evidence type="ECO:0000313" key="9">
    <source>
        <dbReference type="EMBL" id="KPL75479.1"/>
    </source>
</evidence>
<evidence type="ECO:0000259" key="8">
    <source>
        <dbReference type="PROSITE" id="PS51918"/>
    </source>
</evidence>
<proteinExistence type="predicted"/>
<keyword evidence="2" id="KW-0004">4Fe-4S</keyword>
<comment type="caution">
    <text evidence="9">The sequence shown here is derived from an EMBL/GenBank/DDBJ whole genome shotgun (WGS) entry which is preliminary data.</text>
</comment>
<keyword evidence="5" id="KW-0560">Oxidoreductase</keyword>
<dbReference type="InterPro" id="IPR013785">
    <property type="entry name" value="Aldolase_TIM"/>
</dbReference>
<dbReference type="Gene3D" id="3.20.20.70">
    <property type="entry name" value="Aldolase class I"/>
    <property type="match status" value="1"/>
</dbReference>
<dbReference type="Pfam" id="PF13186">
    <property type="entry name" value="SPASM"/>
    <property type="match status" value="1"/>
</dbReference>
<evidence type="ECO:0000256" key="2">
    <source>
        <dbReference type="ARBA" id="ARBA00022485"/>
    </source>
</evidence>
<dbReference type="STRING" id="360411.AC812_08815"/>
<dbReference type="InterPro" id="IPR058240">
    <property type="entry name" value="rSAM_sf"/>
</dbReference>
<dbReference type="Proteomes" id="UP000050514">
    <property type="component" value="Unassembled WGS sequence"/>
</dbReference>
<dbReference type="PANTHER" id="PTHR11228">
    <property type="entry name" value="RADICAL SAM DOMAIN PROTEIN"/>
    <property type="match status" value="1"/>
</dbReference>
<dbReference type="Pfam" id="PF04055">
    <property type="entry name" value="Radical_SAM"/>
    <property type="match status" value="1"/>
</dbReference>
<dbReference type="NCBIfam" id="TIGR04317">
    <property type="entry name" value="W_rSAM_matur"/>
    <property type="match status" value="1"/>
</dbReference>
<dbReference type="SFLD" id="SFLDG01067">
    <property type="entry name" value="SPASM/twitch_domain_containing"/>
    <property type="match status" value="1"/>
</dbReference>
<dbReference type="EMBL" id="LGHJ01000014">
    <property type="protein sequence ID" value="KPL75479.1"/>
    <property type="molecule type" value="Genomic_DNA"/>
</dbReference>
<dbReference type="SFLD" id="SFLDS00029">
    <property type="entry name" value="Radical_SAM"/>
    <property type="match status" value="1"/>
</dbReference>
<dbReference type="SFLD" id="SFLDF00570">
    <property type="entry name" value="tungsten_cofactor_oxidoreducas"/>
    <property type="match status" value="1"/>
</dbReference>
<dbReference type="PROSITE" id="PS01305">
    <property type="entry name" value="MOAA_NIFB_PQQE"/>
    <property type="match status" value="1"/>
</dbReference>
<dbReference type="InterPro" id="IPR023885">
    <property type="entry name" value="4Fe4S-binding_SPASM_dom"/>
</dbReference>
<dbReference type="SFLD" id="SFLDG01387">
    <property type="entry name" value="BtrN-like_SPASM_domain_contain"/>
    <property type="match status" value="1"/>
</dbReference>
<dbReference type="PROSITE" id="PS51918">
    <property type="entry name" value="RADICAL_SAM"/>
    <property type="match status" value="1"/>
</dbReference>
<dbReference type="CDD" id="cd01335">
    <property type="entry name" value="Radical_SAM"/>
    <property type="match status" value="1"/>
</dbReference>
<reference evidence="9 10" key="1">
    <citation type="submission" date="2015-07" db="EMBL/GenBank/DDBJ databases">
        <title>Draft genome of Bellilinea caldifistulae DSM 17877.</title>
        <authorList>
            <person name="Hemp J."/>
            <person name="Ward L.M."/>
            <person name="Pace L.A."/>
            <person name="Fischer W.W."/>
        </authorList>
    </citation>
    <scope>NUCLEOTIDE SEQUENCE [LARGE SCALE GENOMIC DNA]</scope>
    <source>
        <strain evidence="9 10">GOMI-1</strain>
    </source>
</reference>
<keyword evidence="7" id="KW-0411">Iron-sulfur</keyword>
<comment type="cofactor">
    <cofactor evidence="1">
        <name>[4Fe-4S] cluster</name>
        <dbReference type="ChEBI" id="CHEBI:49883"/>
    </cofactor>
</comment>
<keyword evidence="3" id="KW-0949">S-adenosyl-L-methionine</keyword>
<evidence type="ECO:0000313" key="10">
    <source>
        <dbReference type="Proteomes" id="UP000050514"/>
    </source>
</evidence>
<dbReference type="InterPro" id="IPR034391">
    <property type="entry name" value="AdoMet-like_SPASM_containing"/>
</dbReference>
<name>A0A0P6X309_9CHLR</name>
<evidence type="ECO:0000256" key="1">
    <source>
        <dbReference type="ARBA" id="ARBA00001966"/>
    </source>
</evidence>
<dbReference type="SMART" id="SM00729">
    <property type="entry name" value="Elp3"/>
    <property type="match status" value="1"/>
</dbReference>
<accession>A0A0P6X309</accession>
<protein>
    <recommendedName>
        <fullName evidence="8">Radical SAM core domain-containing protein</fullName>
    </recommendedName>
</protein>
<evidence type="ECO:0000256" key="6">
    <source>
        <dbReference type="ARBA" id="ARBA00023004"/>
    </source>
</evidence>
<dbReference type="InterPro" id="IPR050377">
    <property type="entry name" value="Radical_SAM_PqqE_MftC-like"/>
</dbReference>
<keyword evidence="4" id="KW-0479">Metal-binding</keyword>
<organism evidence="9 10">
    <name type="scientific">Bellilinea caldifistulae</name>
    <dbReference type="NCBI Taxonomy" id="360411"/>
    <lineage>
        <taxon>Bacteria</taxon>
        <taxon>Bacillati</taxon>
        <taxon>Chloroflexota</taxon>
        <taxon>Anaerolineae</taxon>
        <taxon>Anaerolineales</taxon>
        <taxon>Anaerolineaceae</taxon>
        <taxon>Bellilinea</taxon>
    </lineage>
</organism>
<evidence type="ECO:0000256" key="4">
    <source>
        <dbReference type="ARBA" id="ARBA00022723"/>
    </source>
</evidence>
<dbReference type="SUPFAM" id="SSF102114">
    <property type="entry name" value="Radical SAM enzymes"/>
    <property type="match status" value="1"/>
</dbReference>
<keyword evidence="10" id="KW-1185">Reference proteome</keyword>
<dbReference type="InterPro" id="IPR006638">
    <property type="entry name" value="Elp3/MiaA/NifB-like_rSAM"/>
</dbReference>
<dbReference type="PANTHER" id="PTHR11228:SF7">
    <property type="entry name" value="PQQA PEPTIDE CYCLASE"/>
    <property type="match status" value="1"/>
</dbReference>
<sequence length="382" mass="43431">MPAAFLQRRNLPTPLDFWLFEREGEPILLPRLPNLRKLYIEVTTGCNLQCRFCMRNIWDDPIALMTRDIFDAVAARLAFLPELEEVVFTSFGEPLTHPNILSMIETFTSRGLKVTLGSNGILLTPKIVSELIKLGVYRVMVSIDGAQAETFHDLRGANLQQIIANLEHLKELKKQHATRLPELGIEFVILKSNADELPALVRLASSLGAARLIVSNVLAYTEDMVDQTLYGYAPVDSVKGFGFPNLGSGWWLWNFMEMPRMHWGAERHCRFVHSRATVVGWDGGVSPCYALSHNYSYYTLDGRKKKVTRYVLGNVTQTPLDEIWMSEEYMQYRSEVAVYHFPSCPDCDLRSTCDLRELNEGCWGVNPSCADCLWSQDIIRCP</sequence>
<evidence type="ECO:0000256" key="7">
    <source>
        <dbReference type="ARBA" id="ARBA00023014"/>
    </source>
</evidence>
<evidence type="ECO:0000256" key="3">
    <source>
        <dbReference type="ARBA" id="ARBA00022691"/>
    </source>
</evidence>
<dbReference type="InterPro" id="IPR007197">
    <property type="entry name" value="rSAM"/>
</dbReference>
<dbReference type="InterPro" id="IPR027604">
    <property type="entry name" value="W_rSAM_matur"/>
</dbReference>
<dbReference type="AlphaFoldDB" id="A0A0P6X309"/>
<dbReference type="CDD" id="cd21121">
    <property type="entry name" value="SPASM_Cmo-like"/>
    <property type="match status" value="1"/>
</dbReference>